<protein>
    <recommendedName>
        <fullName evidence="9">Increased recombination centers protein 22</fullName>
    </recommendedName>
</protein>
<sequence>MKFMRFGFALMALGKLAFSQGAEEEEEAAPQPQSVNLKVEYEILERPGPISVEKFLEATAPETFTLDYKIENIDEERIYNIVGVSGAIMNAFDRSEAGALSPQNFESVDLLPGKSAPLRQEVQLTLKAGRYYVLPYVHIQEDGEVKRVMVTPFAIEMLDPAMSTFDLSFLSVLAMIAALAGGAYYFYSSTIAPPPKLKKKNAVPVKVDESWLPDVHKK</sequence>
<dbReference type="Proteomes" id="UP001623330">
    <property type="component" value="Unassembled WGS sequence"/>
</dbReference>
<name>A0ABR4NMJ1_9SACH</name>
<evidence type="ECO:0000256" key="9">
    <source>
        <dbReference type="ARBA" id="ARBA00040085"/>
    </source>
</evidence>
<evidence type="ECO:0000313" key="13">
    <source>
        <dbReference type="Proteomes" id="UP001623330"/>
    </source>
</evidence>
<keyword evidence="4" id="KW-0256">Endoplasmic reticulum</keyword>
<evidence type="ECO:0000313" key="12">
    <source>
        <dbReference type="EMBL" id="KAL3228974.1"/>
    </source>
</evidence>
<evidence type="ECO:0000256" key="11">
    <source>
        <dbReference type="SAM" id="SignalP"/>
    </source>
</evidence>
<organism evidence="12 13">
    <name type="scientific">Nakaseomyces bracarensis</name>
    <dbReference type="NCBI Taxonomy" id="273131"/>
    <lineage>
        <taxon>Eukaryota</taxon>
        <taxon>Fungi</taxon>
        <taxon>Dikarya</taxon>
        <taxon>Ascomycota</taxon>
        <taxon>Saccharomycotina</taxon>
        <taxon>Saccharomycetes</taxon>
        <taxon>Saccharomycetales</taxon>
        <taxon>Saccharomycetaceae</taxon>
        <taxon>Nakaseomyces</taxon>
    </lineage>
</organism>
<reference evidence="12 13" key="1">
    <citation type="submission" date="2024-05" db="EMBL/GenBank/DDBJ databases">
        <title>Long read based assembly of the Candida bracarensis genome reveals expanded adhesin content.</title>
        <authorList>
            <person name="Marcet-Houben M."/>
            <person name="Ksiezopolska E."/>
            <person name="Gabaldon T."/>
        </authorList>
    </citation>
    <scope>NUCLEOTIDE SEQUENCE [LARGE SCALE GENOMIC DNA]</scope>
    <source>
        <strain evidence="12 13">CBM6</strain>
    </source>
</reference>
<evidence type="ECO:0000256" key="6">
    <source>
        <dbReference type="ARBA" id="ARBA00023136"/>
    </source>
</evidence>
<evidence type="ECO:0000256" key="10">
    <source>
        <dbReference type="SAM" id="Phobius"/>
    </source>
</evidence>
<dbReference type="Pfam" id="PF03896">
    <property type="entry name" value="TRAP_alpha"/>
    <property type="match status" value="1"/>
</dbReference>
<keyword evidence="3 11" id="KW-0732">Signal</keyword>
<evidence type="ECO:0000256" key="5">
    <source>
        <dbReference type="ARBA" id="ARBA00022989"/>
    </source>
</evidence>
<keyword evidence="13" id="KW-1185">Reference proteome</keyword>
<feature type="chain" id="PRO_5046696219" description="Increased recombination centers protein 22" evidence="11">
    <location>
        <begin position="20"/>
        <end position="218"/>
    </location>
</feature>
<comment type="caution">
    <text evidence="12">The sequence shown here is derived from an EMBL/GenBank/DDBJ whole genome shotgun (WGS) entry which is preliminary data.</text>
</comment>
<feature type="signal peptide" evidence="11">
    <location>
        <begin position="1"/>
        <end position="19"/>
    </location>
</feature>
<evidence type="ECO:0000256" key="8">
    <source>
        <dbReference type="ARBA" id="ARBA00038311"/>
    </source>
</evidence>
<dbReference type="EMBL" id="JBEVYD010000012">
    <property type="protein sequence ID" value="KAL3228974.1"/>
    <property type="molecule type" value="Genomic_DNA"/>
</dbReference>
<comment type="similarity">
    <text evidence="8">Belongs to the IRC22 family.</text>
</comment>
<evidence type="ECO:0000256" key="4">
    <source>
        <dbReference type="ARBA" id="ARBA00022824"/>
    </source>
</evidence>
<evidence type="ECO:0000256" key="3">
    <source>
        <dbReference type="ARBA" id="ARBA00022729"/>
    </source>
</evidence>
<gene>
    <name evidence="12" type="ORF">RNJ44_02061</name>
</gene>
<evidence type="ECO:0000256" key="1">
    <source>
        <dbReference type="ARBA" id="ARBA00004115"/>
    </source>
</evidence>
<evidence type="ECO:0000256" key="7">
    <source>
        <dbReference type="ARBA" id="ARBA00037565"/>
    </source>
</evidence>
<accession>A0ABR4NMJ1</accession>
<comment type="function">
    <text evidence="7">Is probably involved in a pathway contributing to genomic integrity.</text>
</comment>
<keyword evidence="5 10" id="KW-1133">Transmembrane helix</keyword>
<proteinExistence type="inferred from homology"/>
<keyword evidence="6 10" id="KW-0472">Membrane</keyword>
<evidence type="ECO:0000256" key="2">
    <source>
        <dbReference type="ARBA" id="ARBA00022692"/>
    </source>
</evidence>
<dbReference type="InterPro" id="IPR005595">
    <property type="entry name" value="TRAP_alpha"/>
</dbReference>
<feature type="transmembrane region" description="Helical" evidence="10">
    <location>
        <begin position="167"/>
        <end position="187"/>
    </location>
</feature>
<keyword evidence="2 10" id="KW-0812">Transmembrane</keyword>
<comment type="subcellular location">
    <subcellularLocation>
        <location evidence="1">Endoplasmic reticulum membrane</location>
        <topology evidence="1">Single-pass type I membrane protein</topology>
    </subcellularLocation>
</comment>